<evidence type="ECO:0000313" key="5">
    <source>
        <dbReference type="Proteomes" id="UP000094165"/>
    </source>
</evidence>
<feature type="domain" description="Outer membrane protein beta-barrel" evidence="3">
    <location>
        <begin position="8"/>
        <end position="191"/>
    </location>
</feature>
<proteinExistence type="predicted"/>
<dbReference type="Gene3D" id="2.40.160.20">
    <property type="match status" value="1"/>
</dbReference>
<feature type="chain" id="PRO_5009173374" description="Outer membrane protein beta-barrel domain-containing protein" evidence="2">
    <location>
        <begin position="21"/>
        <end position="191"/>
    </location>
</feature>
<dbReference type="RefSeq" id="WP_017051757.1">
    <property type="nucleotide sequence ID" value="NZ_AJYW02000187.1"/>
</dbReference>
<protein>
    <recommendedName>
        <fullName evidence="3">Outer membrane protein beta-barrel domain-containing protein</fullName>
    </recommendedName>
</protein>
<dbReference type="InterPro" id="IPR011250">
    <property type="entry name" value="OMP/PagP_B-barrel"/>
</dbReference>
<evidence type="ECO:0000256" key="2">
    <source>
        <dbReference type="SAM" id="SignalP"/>
    </source>
</evidence>
<dbReference type="SUPFAM" id="SSF56925">
    <property type="entry name" value="OMPA-like"/>
    <property type="match status" value="1"/>
</dbReference>
<evidence type="ECO:0000313" key="4">
    <source>
        <dbReference type="EMBL" id="OEE74593.1"/>
    </source>
</evidence>
<feature type="signal peptide" evidence="2">
    <location>
        <begin position="1"/>
        <end position="20"/>
    </location>
</feature>
<evidence type="ECO:0000259" key="3">
    <source>
        <dbReference type="Pfam" id="PF13505"/>
    </source>
</evidence>
<dbReference type="InterPro" id="IPR027385">
    <property type="entry name" value="Beta-barrel_OMP"/>
</dbReference>
<keyword evidence="1 2" id="KW-0732">Signal</keyword>
<keyword evidence="5" id="KW-1185">Reference proteome</keyword>
<evidence type="ECO:0000256" key="1">
    <source>
        <dbReference type="ARBA" id="ARBA00022729"/>
    </source>
</evidence>
<gene>
    <name evidence="4" type="ORF">A130_06215</name>
</gene>
<comment type="caution">
    <text evidence="4">The sequence shown here is derived from an EMBL/GenBank/DDBJ whole genome shotgun (WGS) entry which is preliminary data.</text>
</comment>
<dbReference type="Pfam" id="PF13505">
    <property type="entry name" value="OMP_b-brl"/>
    <property type="match status" value="1"/>
</dbReference>
<reference evidence="4 5" key="1">
    <citation type="journal article" date="2012" name="Science">
        <title>Ecological populations of bacteria act as socially cohesive units of antibiotic production and resistance.</title>
        <authorList>
            <person name="Cordero O.X."/>
            <person name="Wildschutte H."/>
            <person name="Kirkup B."/>
            <person name="Proehl S."/>
            <person name="Ngo L."/>
            <person name="Hussain F."/>
            <person name="Le Roux F."/>
            <person name="Mincer T."/>
            <person name="Polz M.F."/>
        </authorList>
    </citation>
    <scope>NUCLEOTIDE SEQUENCE [LARGE SCALE GENOMIC DNA]</scope>
    <source>
        <strain evidence="4 5">FF-238</strain>
    </source>
</reference>
<organism evidence="4 5">
    <name type="scientific">Vibrio genomosp. F6 str. FF-238</name>
    <dbReference type="NCBI Taxonomy" id="1191298"/>
    <lineage>
        <taxon>Bacteria</taxon>
        <taxon>Pseudomonadati</taxon>
        <taxon>Pseudomonadota</taxon>
        <taxon>Gammaproteobacteria</taxon>
        <taxon>Vibrionales</taxon>
        <taxon>Vibrionaceae</taxon>
        <taxon>Vibrio</taxon>
    </lineage>
</organism>
<dbReference type="AlphaFoldDB" id="A0A1E5CXB4"/>
<sequence length="191" mass="20303">MNKIFAVLTIAAFTSCSALAANNKSNFYVGLDYAQSDFPEIALATKTESSGYAIQLGYQLPSSGNWTNAFEIEYINAGSAKYNFDDTALGIKGSGELELTAINLSYKPKLYLGRFFIGGQVGYASLSASGKANYTVMGNTKSVDLADQVDSGLTLGGEVGMLITDQLLLKGGYRIIESDTSTLYAGLALNF</sequence>
<dbReference type="Proteomes" id="UP000094165">
    <property type="component" value="Unassembled WGS sequence"/>
</dbReference>
<name>A0A1E5CXB4_9VIBR</name>
<dbReference type="EMBL" id="AJYW02000187">
    <property type="protein sequence ID" value="OEE74593.1"/>
    <property type="molecule type" value="Genomic_DNA"/>
</dbReference>
<accession>A0A1E5CXB4</accession>
<dbReference type="PROSITE" id="PS51257">
    <property type="entry name" value="PROKAR_LIPOPROTEIN"/>
    <property type="match status" value="1"/>
</dbReference>